<name>A0A0G2F2E7_PHACM</name>
<evidence type="ECO:0000256" key="3">
    <source>
        <dbReference type="ARBA" id="ARBA00022630"/>
    </source>
</evidence>
<gene>
    <name evidence="6" type="ORF">UCRPC4_g00620</name>
</gene>
<keyword evidence="7" id="KW-1185">Reference proteome</keyword>
<evidence type="ECO:0000256" key="2">
    <source>
        <dbReference type="ARBA" id="ARBA00010139"/>
    </source>
</evidence>
<dbReference type="InterPro" id="IPR020946">
    <property type="entry name" value="Flavin_mOase-like"/>
</dbReference>
<accession>A0A0G2F2E7</accession>
<keyword evidence="3" id="KW-0285">Flavoprotein</keyword>
<comment type="similarity">
    <text evidence="2">Belongs to the FAD-binding monooxygenase family.</text>
</comment>
<organism evidence="6 7">
    <name type="scientific">Phaeomoniella chlamydospora</name>
    <name type="common">Phaeoacremonium chlamydosporum</name>
    <dbReference type="NCBI Taxonomy" id="158046"/>
    <lineage>
        <taxon>Eukaryota</taxon>
        <taxon>Fungi</taxon>
        <taxon>Dikarya</taxon>
        <taxon>Ascomycota</taxon>
        <taxon>Pezizomycotina</taxon>
        <taxon>Eurotiomycetes</taxon>
        <taxon>Chaetothyriomycetidae</taxon>
        <taxon>Phaeomoniellales</taxon>
        <taxon>Phaeomoniellaceae</taxon>
        <taxon>Phaeomoniella</taxon>
    </lineage>
</organism>
<dbReference type="GO" id="GO:0004499">
    <property type="term" value="F:N,N-dimethylaniline monooxygenase activity"/>
    <property type="evidence" value="ECO:0007669"/>
    <property type="project" value="InterPro"/>
</dbReference>
<dbReference type="GO" id="GO:0050661">
    <property type="term" value="F:NADP binding"/>
    <property type="evidence" value="ECO:0007669"/>
    <property type="project" value="InterPro"/>
</dbReference>
<dbReference type="AlphaFoldDB" id="A0A0G2F2E7"/>
<dbReference type="PANTHER" id="PTHR42877:SF5">
    <property type="entry name" value="L-ORNITHINE N(5)-MONOOXYGENASE-RELATED"/>
    <property type="match status" value="1"/>
</dbReference>
<dbReference type="InterPro" id="IPR036188">
    <property type="entry name" value="FAD/NAD-bd_sf"/>
</dbReference>
<dbReference type="EMBL" id="LCWF01000013">
    <property type="protein sequence ID" value="KKY28451.1"/>
    <property type="molecule type" value="Genomic_DNA"/>
</dbReference>
<reference evidence="6 7" key="1">
    <citation type="submission" date="2015-05" db="EMBL/GenBank/DDBJ databases">
        <title>Distinctive expansion of gene families associated with plant cell wall degradation and secondary metabolism in the genomes of grapevine trunk pathogens.</title>
        <authorList>
            <person name="Lawrence D.P."/>
            <person name="Travadon R."/>
            <person name="Rolshausen P.E."/>
            <person name="Baumgartner K."/>
        </authorList>
    </citation>
    <scope>NUCLEOTIDE SEQUENCE [LARGE SCALE GENOMIC DNA]</scope>
    <source>
        <strain evidence="6">UCRPC4</strain>
    </source>
</reference>
<protein>
    <submittedName>
        <fullName evidence="6">Putative monooxygenase</fullName>
    </submittedName>
</protein>
<dbReference type="Proteomes" id="UP000053317">
    <property type="component" value="Unassembled WGS sequence"/>
</dbReference>
<comment type="cofactor">
    <cofactor evidence="1">
        <name>FAD</name>
        <dbReference type="ChEBI" id="CHEBI:57692"/>
    </cofactor>
</comment>
<dbReference type="Gene3D" id="3.50.50.60">
    <property type="entry name" value="FAD/NAD(P)-binding domain"/>
    <property type="match status" value="2"/>
</dbReference>
<dbReference type="Pfam" id="PF00743">
    <property type="entry name" value="FMO-like"/>
    <property type="match status" value="1"/>
</dbReference>
<comment type="caution">
    <text evidence="6">The sequence shown here is derived from an EMBL/GenBank/DDBJ whole genome shotgun (WGS) entry which is preliminary data.</text>
</comment>
<proteinExistence type="inferred from homology"/>
<keyword evidence="4" id="KW-0274">FAD</keyword>
<evidence type="ECO:0000256" key="5">
    <source>
        <dbReference type="ARBA" id="ARBA00023002"/>
    </source>
</evidence>
<evidence type="ECO:0000313" key="6">
    <source>
        <dbReference type="EMBL" id="KKY28451.1"/>
    </source>
</evidence>
<keyword evidence="6" id="KW-0503">Monooxygenase</keyword>
<reference evidence="6 7" key="2">
    <citation type="submission" date="2015-05" db="EMBL/GenBank/DDBJ databases">
        <authorList>
            <person name="Morales-Cruz A."/>
            <person name="Amrine K.C."/>
            <person name="Cantu D."/>
        </authorList>
    </citation>
    <scope>NUCLEOTIDE SEQUENCE [LARGE SCALE GENOMIC DNA]</scope>
    <source>
        <strain evidence="6">UCRPC4</strain>
    </source>
</reference>
<dbReference type="SUPFAM" id="SSF51905">
    <property type="entry name" value="FAD/NAD(P)-binding domain"/>
    <property type="match status" value="3"/>
</dbReference>
<dbReference type="PANTHER" id="PTHR42877">
    <property type="entry name" value="L-ORNITHINE N(5)-MONOOXYGENASE-RELATED"/>
    <property type="match status" value="1"/>
</dbReference>
<evidence type="ECO:0000256" key="1">
    <source>
        <dbReference type="ARBA" id="ARBA00001974"/>
    </source>
</evidence>
<dbReference type="OrthoDB" id="74360at2759"/>
<evidence type="ECO:0000313" key="7">
    <source>
        <dbReference type="Proteomes" id="UP000053317"/>
    </source>
</evidence>
<dbReference type="GO" id="GO:0050660">
    <property type="term" value="F:flavin adenine dinucleotide binding"/>
    <property type="evidence" value="ECO:0007669"/>
    <property type="project" value="InterPro"/>
</dbReference>
<evidence type="ECO:0000256" key="4">
    <source>
        <dbReference type="ARBA" id="ARBA00022827"/>
    </source>
</evidence>
<dbReference type="InterPro" id="IPR051209">
    <property type="entry name" value="FAD-bind_Monooxygenase_sf"/>
</dbReference>
<sequence>MLMPKQYEIKQYLNDVSDKYGLTPKMHFNTEVEQCTWNSETATWTIDLHDTQTDQRWQHETSILFSCAGSLVNPRKLDVPGVELFKGPIFHTAQWDNSVDLENKKVIVIGNGCTGIQVVTGVLNLGAKSVVHFSRSPHWILPSPDRPINEPVRWLLQKFPFLMWLFRFYAFMYMEKAALMYDMTKRGARDRAMRQAISRRYIKKVAPKNYRSLLIPDWELGCRRRIFDCGYIEALNRPDLELTNSTIKEITSNGVRTEEGVIEADAIILANGFEVSKYMAPMTLKGKNGVDIHEQWDHQGGIGAYSCVAVSGFPNFFLVAGPNTATGHTSVVISSENTTNLALRLLKPVLDGKAKTVEVRKEAEERWSDQIQDALQNRVWTRGGCTSWYVEDSKWVSTMYPYSQADLWKRCMFPKWSDWEYRADDGKEVSYYGLDRFKKLSMYILGLASIGIWYIRRV</sequence>
<keyword evidence="5" id="KW-0560">Oxidoreductase</keyword>